<dbReference type="Pfam" id="PF07522">
    <property type="entry name" value="DRMBL"/>
    <property type="match status" value="1"/>
</dbReference>
<dbReference type="EMBL" id="LAYC01000002">
    <property type="protein sequence ID" value="KYK56856.1"/>
    <property type="molecule type" value="Genomic_DNA"/>
</dbReference>
<dbReference type="PANTHER" id="PTHR23240">
    <property type="entry name" value="DNA CROSS-LINK REPAIR PROTEIN PSO2/SNM1-RELATED"/>
    <property type="match status" value="1"/>
</dbReference>
<evidence type="ECO:0000313" key="9">
    <source>
        <dbReference type="Proteomes" id="UP000076580"/>
    </source>
</evidence>
<accession>A0A151GID6</accession>
<dbReference type="STRING" id="98403.A0A151GID6"/>
<dbReference type="InterPro" id="IPR036866">
    <property type="entry name" value="RibonucZ/Hydroxyglut_hydro"/>
</dbReference>
<dbReference type="CDD" id="cd16273">
    <property type="entry name" value="SNM1A-1C-like_MBL-fold"/>
    <property type="match status" value="1"/>
</dbReference>
<keyword evidence="4" id="KW-0234">DNA repair</keyword>
<feature type="region of interest" description="Disordered" evidence="6">
    <location>
        <begin position="103"/>
        <end position="138"/>
    </location>
</feature>
<evidence type="ECO:0000313" key="8">
    <source>
        <dbReference type="EMBL" id="KYK56856.1"/>
    </source>
</evidence>
<dbReference type="GO" id="GO:0003684">
    <property type="term" value="F:damaged DNA binding"/>
    <property type="evidence" value="ECO:0007669"/>
    <property type="project" value="TreeGrafter"/>
</dbReference>
<dbReference type="PANTHER" id="PTHR23240:SF6">
    <property type="entry name" value="DNA CROSS-LINK REPAIR 1A PROTEIN"/>
    <property type="match status" value="1"/>
</dbReference>
<keyword evidence="5" id="KW-0539">Nucleus</keyword>
<gene>
    <name evidence="8" type="ORF">DCS_03862</name>
</gene>
<dbReference type="Proteomes" id="UP000076580">
    <property type="component" value="Chromosome 02"/>
</dbReference>
<dbReference type="RefSeq" id="XP_040656208.1">
    <property type="nucleotide sequence ID" value="XM_040801175.1"/>
</dbReference>
<evidence type="ECO:0000259" key="7">
    <source>
        <dbReference type="Pfam" id="PF07522"/>
    </source>
</evidence>
<dbReference type="Gene3D" id="3.60.15.10">
    <property type="entry name" value="Ribonuclease Z/Hydroxyacylglutathione hydrolase-like"/>
    <property type="match status" value="1"/>
</dbReference>
<dbReference type="AlphaFoldDB" id="A0A151GID6"/>
<sequence>MVTTTKTNQPKAQKRLGTLASFPRKPSQPNASILNFFQKTHKPEDSLFVGAPVHPTTTHDDIPVGDDDLGRLNESQTSAKRRRVSEDRHTTVVGVQSIELRRASCPEHAEQSKRQKSRHYGNTPFVVDSDSEAEDSGEAVTIPDVPRVRFKAEAVLQSTTQSSCAADFAGPTTERTQAKSPPFQFPDSAHTQADDIQDPSGMDDLDMEAFEGEELREMKFMREQARIEAEDGGTLLFEDFGDDLPGDATADLRCPICDGSLAGISPDDATRHVNLCLDGNPTPLSHRELKSPSQAPPVESTEMSKRFIRATIPRPAQFSPFDKVERGTEVKSAFSKLMSGNAEDSAWATAAAAEHASRGRPAYERTCPFYKNIPNFNICVDAFRYGAVEGCKAYFLSHFHSDHYIGLTASWRHGPIFCSKVTGSLVKNQLRTKPEWIVELDFEKPYPVPGTGATVTMIPANHCPGSSMFLFEKPLSNAPTSRLQRVLHCGDFRACPAHVDHPLLKPDVVDSITRKTQQQIINTCYLDTTYLNPRYSFPPQEDVIKACADLCASTSPDPNCKDDILDAIKRDGSTQAVSEYFLSGKADEASKTETSREKPGQRLLIICGTYSIGKERICIAIAKALRSKIYATPAKMKICKQLDDPELAALLTSDPIEAQVHMQSLMEIRADTLHDYLTGYKPHFSRIIGFRPSGWNFRPTNGRAVGANVPPSAIPTTQILHDKGWRTRFEYRDFVAQRGSTKEAMCFGVPYSEHSSFRELAMFLMCLRIERVIPTVNVGSEQSRKRMRGWIDRWLAERRRGGVVTPLLGGEGKDDDSVHLWDGKSGKGGSAWW</sequence>
<dbReference type="FunCoup" id="A0A151GID6">
    <property type="interactions" value="196"/>
</dbReference>
<dbReference type="FunFam" id="3.40.50.12650:FF:000007">
    <property type="entry name" value="DNA cross-link repair 1A protein, variant"/>
    <property type="match status" value="1"/>
</dbReference>
<protein>
    <submittedName>
        <fullName evidence="8">DNA repair metallo-beta-lactamase</fullName>
    </submittedName>
</protein>
<dbReference type="Gene3D" id="3.40.50.12650">
    <property type="match status" value="1"/>
</dbReference>
<dbReference type="GO" id="GO:0006303">
    <property type="term" value="P:double-strand break repair via nonhomologous end joining"/>
    <property type="evidence" value="ECO:0007669"/>
    <property type="project" value="TreeGrafter"/>
</dbReference>
<keyword evidence="3" id="KW-0227">DNA damage</keyword>
<evidence type="ECO:0000256" key="4">
    <source>
        <dbReference type="ARBA" id="ARBA00023204"/>
    </source>
</evidence>
<dbReference type="InParanoid" id="A0A151GID6"/>
<evidence type="ECO:0000256" key="5">
    <source>
        <dbReference type="ARBA" id="ARBA00023242"/>
    </source>
</evidence>
<evidence type="ECO:0000256" key="3">
    <source>
        <dbReference type="ARBA" id="ARBA00022763"/>
    </source>
</evidence>
<dbReference type="GO" id="GO:0035312">
    <property type="term" value="F:5'-3' DNA exonuclease activity"/>
    <property type="evidence" value="ECO:0007669"/>
    <property type="project" value="TreeGrafter"/>
</dbReference>
<organism evidence="8 9">
    <name type="scientific">Drechmeria coniospora</name>
    <name type="common">Nematophagous fungus</name>
    <name type="synonym">Meria coniospora</name>
    <dbReference type="NCBI Taxonomy" id="98403"/>
    <lineage>
        <taxon>Eukaryota</taxon>
        <taxon>Fungi</taxon>
        <taxon>Dikarya</taxon>
        <taxon>Ascomycota</taxon>
        <taxon>Pezizomycotina</taxon>
        <taxon>Sordariomycetes</taxon>
        <taxon>Hypocreomycetidae</taxon>
        <taxon>Hypocreales</taxon>
        <taxon>Ophiocordycipitaceae</taxon>
        <taxon>Drechmeria</taxon>
    </lineage>
</organism>
<feature type="compositionally biased region" description="Polar residues" evidence="6">
    <location>
        <begin position="1"/>
        <end position="11"/>
    </location>
</feature>
<comment type="subcellular location">
    <subcellularLocation>
        <location evidence="1">Nucleus</location>
    </subcellularLocation>
</comment>
<dbReference type="GeneID" id="63716505"/>
<feature type="compositionally biased region" description="Basic and acidic residues" evidence="6">
    <location>
        <begin position="103"/>
        <end position="113"/>
    </location>
</feature>
<keyword evidence="9" id="KW-1185">Reference proteome</keyword>
<dbReference type="FunFam" id="3.60.15.10:FF:000038">
    <property type="entry name" value="DNA cross-link repair protein pso2/snm1"/>
    <property type="match status" value="1"/>
</dbReference>
<feature type="region of interest" description="Disordered" evidence="6">
    <location>
        <begin position="1"/>
        <end position="30"/>
    </location>
</feature>
<dbReference type="InterPro" id="IPR011084">
    <property type="entry name" value="DRMBL"/>
</dbReference>
<feature type="domain" description="DNA repair metallo-beta-lactamase" evidence="7">
    <location>
        <begin position="646"/>
        <end position="779"/>
    </location>
</feature>
<evidence type="ECO:0000256" key="1">
    <source>
        <dbReference type="ARBA" id="ARBA00004123"/>
    </source>
</evidence>
<dbReference type="GO" id="GO:0036297">
    <property type="term" value="P:interstrand cross-link repair"/>
    <property type="evidence" value="ECO:0007669"/>
    <property type="project" value="TreeGrafter"/>
</dbReference>
<comment type="caution">
    <text evidence="8">The sequence shown here is derived from an EMBL/GenBank/DDBJ whole genome shotgun (WGS) entry which is preliminary data.</text>
</comment>
<evidence type="ECO:0000256" key="6">
    <source>
        <dbReference type="SAM" id="MobiDB-lite"/>
    </source>
</evidence>
<comment type="similarity">
    <text evidence="2">Belongs to the DNA repair metallo-beta-lactamase (DRMBL) family.</text>
</comment>
<reference evidence="8 9" key="1">
    <citation type="journal article" date="2016" name="Sci. Rep.">
        <title>Insights into Adaptations to a Near-Obligate Nematode Endoparasitic Lifestyle from the Finished Genome of Drechmeria coniospora.</title>
        <authorList>
            <person name="Zhang L."/>
            <person name="Zhou Z."/>
            <person name="Guo Q."/>
            <person name="Fokkens L."/>
            <person name="Miskei M."/>
            <person name="Pocsi I."/>
            <person name="Zhang W."/>
            <person name="Chen M."/>
            <person name="Wang L."/>
            <person name="Sun Y."/>
            <person name="Donzelli B.G."/>
            <person name="Gibson D.M."/>
            <person name="Nelson D.R."/>
            <person name="Luo J.G."/>
            <person name="Rep M."/>
            <person name="Liu H."/>
            <person name="Yang S."/>
            <person name="Wang J."/>
            <person name="Krasnoff S.B."/>
            <person name="Xu Y."/>
            <person name="Molnar I."/>
            <person name="Lin M."/>
        </authorList>
    </citation>
    <scope>NUCLEOTIDE SEQUENCE [LARGE SCALE GENOMIC DNA]</scope>
    <source>
        <strain evidence="8 9">ARSEF 6962</strain>
    </source>
</reference>
<name>A0A151GID6_DRECN</name>
<proteinExistence type="inferred from homology"/>
<feature type="region of interest" description="Disordered" evidence="6">
    <location>
        <begin position="46"/>
        <end position="88"/>
    </location>
</feature>
<evidence type="ECO:0000256" key="2">
    <source>
        <dbReference type="ARBA" id="ARBA00010304"/>
    </source>
</evidence>
<dbReference type="GO" id="GO:0005634">
    <property type="term" value="C:nucleus"/>
    <property type="evidence" value="ECO:0007669"/>
    <property type="project" value="UniProtKB-SubCell"/>
</dbReference>
<dbReference type="SUPFAM" id="SSF56281">
    <property type="entry name" value="Metallo-hydrolase/oxidoreductase"/>
    <property type="match status" value="1"/>
</dbReference>
<feature type="region of interest" description="Disordered" evidence="6">
    <location>
        <begin position="160"/>
        <end position="200"/>
    </location>
</feature>